<reference evidence="2 3" key="1">
    <citation type="submission" date="2009-11" db="EMBL/GenBank/DDBJ databases">
        <title>Annotation of Allomyces macrogynus ATCC 38327.</title>
        <authorList>
            <consortium name="The Broad Institute Genome Sequencing Platform"/>
            <person name="Russ C."/>
            <person name="Cuomo C."/>
            <person name="Burger G."/>
            <person name="Gray M.W."/>
            <person name="Holland P.W.H."/>
            <person name="King N."/>
            <person name="Lang F.B.F."/>
            <person name="Roger A.J."/>
            <person name="Ruiz-Trillo I."/>
            <person name="Young S.K."/>
            <person name="Zeng Q."/>
            <person name="Gargeya S."/>
            <person name="Fitzgerald M."/>
            <person name="Haas B."/>
            <person name="Abouelleil A."/>
            <person name="Alvarado L."/>
            <person name="Arachchi H.M."/>
            <person name="Berlin A."/>
            <person name="Chapman S.B."/>
            <person name="Gearin G."/>
            <person name="Goldberg J."/>
            <person name="Griggs A."/>
            <person name="Gujja S."/>
            <person name="Hansen M."/>
            <person name="Heiman D."/>
            <person name="Howarth C."/>
            <person name="Larimer J."/>
            <person name="Lui A."/>
            <person name="MacDonald P.J.P."/>
            <person name="McCowen C."/>
            <person name="Montmayeur A."/>
            <person name="Murphy C."/>
            <person name="Neiman D."/>
            <person name="Pearson M."/>
            <person name="Priest M."/>
            <person name="Roberts A."/>
            <person name="Saif S."/>
            <person name="Shea T."/>
            <person name="Sisk P."/>
            <person name="Stolte C."/>
            <person name="Sykes S."/>
            <person name="Wortman J."/>
            <person name="Nusbaum C."/>
            <person name="Birren B."/>
        </authorList>
    </citation>
    <scope>NUCLEOTIDE SEQUENCE [LARGE SCALE GENOMIC DNA]</scope>
    <source>
        <strain evidence="2 3">ATCC 38327</strain>
    </source>
</reference>
<dbReference type="VEuPathDB" id="FungiDB:AMAG_04511"/>
<dbReference type="Proteomes" id="UP000054350">
    <property type="component" value="Unassembled WGS sequence"/>
</dbReference>
<dbReference type="AlphaFoldDB" id="A0A0L0S5F3"/>
<dbReference type="EMBL" id="GG745332">
    <property type="protein sequence ID" value="KNE57646.1"/>
    <property type="molecule type" value="Genomic_DNA"/>
</dbReference>
<evidence type="ECO:0000313" key="2">
    <source>
        <dbReference type="EMBL" id="KNE57646.1"/>
    </source>
</evidence>
<evidence type="ECO:0000256" key="1">
    <source>
        <dbReference type="SAM" id="MobiDB-lite"/>
    </source>
</evidence>
<feature type="compositionally biased region" description="Basic and acidic residues" evidence="1">
    <location>
        <begin position="553"/>
        <end position="567"/>
    </location>
</feature>
<name>A0A0L0S5F3_ALLM3</name>
<reference evidence="3" key="2">
    <citation type="submission" date="2009-11" db="EMBL/GenBank/DDBJ databases">
        <title>The Genome Sequence of Allomyces macrogynus strain ATCC 38327.</title>
        <authorList>
            <consortium name="The Broad Institute Genome Sequencing Platform"/>
            <person name="Russ C."/>
            <person name="Cuomo C."/>
            <person name="Shea T."/>
            <person name="Young S.K."/>
            <person name="Zeng Q."/>
            <person name="Koehrsen M."/>
            <person name="Haas B."/>
            <person name="Borodovsky M."/>
            <person name="Guigo R."/>
            <person name="Alvarado L."/>
            <person name="Berlin A."/>
            <person name="Borenstein D."/>
            <person name="Chen Z."/>
            <person name="Engels R."/>
            <person name="Freedman E."/>
            <person name="Gellesch M."/>
            <person name="Goldberg J."/>
            <person name="Griggs A."/>
            <person name="Gujja S."/>
            <person name="Heiman D."/>
            <person name="Hepburn T."/>
            <person name="Howarth C."/>
            <person name="Jen D."/>
            <person name="Larson L."/>
            <person name="Lewis B."/>
            <person name="Mehta T."/>
            <person name="Park D."/>
            <person name="Pearson M."/>
            <person name="Roberts A."/>
            <person name="Saif S."/>
            <person name="Shenoy N."/>
            <person name="Sisk P."/>
            <person name="Stolte C."/>
            <person name="Sykes S."/>
            <person name="Walk T."/>
            <person name="White J."/>
            <person name="Yandava C."/>
            <person name="Burger G."/>
            <person name="Gray M.W."/>
            <person name="Holland P.W.H."/>
            <person name="King N."/>
            <person name="Lang F.B.F."/>
            <person name="Roger A.J."/>
            <person name="Ruiz-Trillo I."/>
            <person name="Lander E."/>
            <person name="Nusbaum C."/>
        </authorList>
    </citation>
    <scope>NUCLEOTIDE SEQUENCE [LARGE SCALE GENOMIC DNA]</scope>
    <source>
        <strain evidence="3">ATCC 38327</strain>
    </source>
</reference>
<protein>
    <submittedName>
        <fullName evidence="2">Uncharacterized protein</fullName>
    </submittedName>
</protein>
<sequence length="589" mass="64892">MDLDPTPTSPLDPVHDLAAVDDGSPGALMDVDVPVEGEETIPDVAHGLAAWSLWKQLLRNDVGQRTSTDMALRLVLGPQPGILWPSAVHPRDAQIGGPKVSKSHPQRFLPIPTKFMDDSGLLSDLDGDENSGSDSDGVKGEESDDDVDDVEHNAAAEDGARSPSADQHVLDEREKQWERDLAPFRTRATSSSTAPAVPFDFLLSSSGSDSDDADDLALPAGVRRSAPGPSTDPIAAHFPAHRVHPSAPARGNPRTGLRSGLHNQMTRQAAMSIHETEGIEYDGDFVDMLTSHVADSTMDQVDALLRGIADAVGKATERTTLSWTDVISTALEQGLFSKDVIDDVAAIMSSIPPPQPVVGHLLPRRRKLLARACAILADLVDEINWTDTANDAQLFDAIQHRMRYIDTPPRPAITPAELARFTTSKRTRDLVPPALHTHPRLLDLINRITTAGRVEFFPAMNPFDYLPHWLWSCIPPEPATTKEDAAIMRELEETDSKQGVPRRWTVVKNLVRDPDAWYRRCYRDTCRECAVREDGTTCDACALAEDDGEEEEGSRVVSERNEERRDTVEDDGQDVLIESHERSQKRRRY</sequence>
<feature type="region of interest" description="Disordered" evidence="1">
    <location>
        <begin position="545"/>
        <end position="589"/>
    </location>
</feature>
<evidence type="ECO:0000313" key="3">
    <source>
        <dbReference type="Proteomes" id="UP000054350"/>
    </source>
</evidence>
<proteinExistence type="predicted"/>
<feature type="region of interest" description="Disordered" evidence="1">
    <location>
        <begin position="1"/>
        <end position="25"/>
    </location>
</feature>
<dbReference type="OrthoDB" id="10348971at2759"/>
<gene>
    <name evidence="2" type="ORF">AMAG_04511</name>
</gene>
<keyword evidence="3" id="KW-1185">Reference proteome</keyword>
<organism evidence="2 3">
    <name type="scientific">Allomyces macrogynus (strain ATCC 38327)</name>
    <name type="common">Allomyces javanicus var. macrogynus</name>
    <dbReference type="NCBI Taxonomy" id="578462"/>
    <lineage>
        <taxon>Eukaryota</taxon>
        <taxon>Fungi</taxon>
        <taxon>Fungi incertae sedis</taxon>
        <taxon>Blastocladiomycota</taxon>
        <taxon>Blastocladiomycetes</taxon>
        <taxon>Blastocladiales</taxon>
        <taxon>Blastocladiaceae</taxon>
        <taxon>Allomyces</taxon>
    </lineage>
</organism>
<feature type="compositionally biased region" description="Low complexity" evidence="1">
    <location>
        <begin position="1"/>
        <end position="12"/>
    </location>
</feature>
<accession>A0A0L0S5F3</accession>
<feature type="region of interest" description="Disordered" evidence="1">
    <location>
        <begin position="89"/>
        <end position="148"/>
    </location>
</feature>